<accession>A0A6A6H9R5</accession>
<protein>
    <submittedName>
        <fullName evidence="5">Uncharacterized protein</fullName>
    </submittedName>
</protein>
<evidence type="ECO:0000313" key="5">
    <source>
        <dbReference type="EMBL" id="KAF2234866.1"/>
    </source>
</evidence>
<organism evidence="5 6">
    <name type="scientific">Viridothelium virens</name>
    <name type="common">Speckled blister lichen</name>
    <name type="synonym">Trypethelium virens</name>
    <dbReference type="NCBI Taxonomy" id="1048519"/>
    <lineage>
        <taxon>Eukaryota</taxon>
        <taxon>Fungi</taxon>
        <taxon>Dikarya</taxon>
        <taxon>Ascomycota</taxon>
        <taxon>Pezizomycotina</taxon>
        <taxon>Dothideomycetes</taxon>
        <taxon>Dothideomycetes incertae sedis</taxon>
        <taxon>Trypetheliales</taxon>
        <taxon>Trypetheliaceae</taxon>
        <taxon>Viridothelium</taxon>
    </lineage>
</organism>
<dbReference type="AlphaFoldDB" id="A0A6A6H9R5"/>
<evidence type="ECO:0000256" key="4">
    <source>
        <dbReference type="SAM" id="MobiDB-lite"/>
    </source>
</evidence>
<dbReference type="SMART" id="SM00248">
    <property type="entry name" value="ANK"/>
    <property type="match status" value="3"/>
</dbReference>
<dbReference type="EMBL" id="ML991795">
    <property type="protein sequence ID" value="KAF2234866.1"/>
    <property type="molecule type" value="Genomic_DNA"/>
</dbReference>
<dbReference type="PROSITE" id="PS50297">
    <property type="entry name" value="ANK_REP_REGION"/>
    <property type="match status" value="1"/>
</dbReference>
<feature type="compositionally biased region" description="Polar residues" evidence="4">
    <location>
        <begin position="173"/>
        <end position="191"/>
    </location>
</feature>
<keyword evidence="1" id="KW-0677">Repeat</keyword>
<dbReference type="InterPro" id="IPR036770">
    <property type="entry name" value="Ankyrin_rpt-contain_sf"/>
</dbReference>
<dbReference type="PANTHER" id="PTHR24198:SF165">
    <property type="entry name" value="ANKYRIN REPEAT-CONTAINING PROTEIN-RELATED"/>
    <property type="match status" value="1"/>
</dbReference>
<sequence length="266" mass="29681">MGADPEAGGVRNRKPLYTALVSRNEEVARILFDETSNMDISIAEPEQDQTALHVACYCRLLESIQYFLERGANVNRITSQASTPLDLILRSSNSNPGYSLSENDFKIVLLLLEFGTKLSEKTCMYGLKHPDRRVRGLFQTSGTVKDTGKRVLIGRSWMASSAEFDPNELYGSSGINRGRSQPASQDTQQSVDETFPALNHSSQPNEPAQRHEWTPSKVQRIIADFSNAKRPLRVGPLPRDPFPKLGPLEISTRTSAGDLWRTFRGQ</sequence>
<name>A0A6A6H9R5_VIRVR</name>
<gene>
    <name evidence="5" type="ORF">EV356DRAFT_501140</name>
</gene>
<dbReference type="Proteomes" id="UP000800092">
    <property type="component" value="Unassembled WGS sequence"/>
</dbReference>
<proteinExistence type="predicted"/>
<keyword evidence="2 3" id="KW-0040">ANK repeat</keyword>
<feature type="repeat" description="ANK" evidence="3">
    <location>
        <begin position="47"/>
        <end position="79"/>
    </location>
</feature>
<dbReference type="PROSITE" id="PS50088">
    <property type="entry name" value="ANK_REPEAT"/>
    <property type="match status" value="1"/>
</dbReference>
<keyword evidence="6" id="KW-1185">Reference proteome</keyword>
<dbReference type="Gene3D" id="1.25.40.20">
    <property type="entry name" value="Ankyrin repeat-containing domain"/>
    <property type="match status" value="1"/>
</dbReference>
<dbReference type="Pfam" id="PF12796">
    <property type="entry name" value="Ank_2"/>
    <property type="match status" value="1"/>
</dbReference>
<dbReference type="OrthoDB" id="366390at2759"/>
<feature type="region of interest" description="Disordered" evidence="4">
    <location>
        <begin position="169"/>
        <end position="191"/>
    </location>
</feature>
<dbReference type="PANTHER" id="PTHR24198">
    <property type="entry name" value="ANKYRIN REPEAT AND PROTEIN KINASE DOMAIN-CONTAINING PROTEIN"/>
    <property type="match status" value="1"/>
</dbReference>
<dbReference type="InterPro" id="IPR002110">
    <property type="entry name" value="Ankyrin_rpt"/>
</dbReference>
<evidence type="ECO:0000256" key="3">
    <source>
        <dbReference type="PROSITE-ProRule" id="PRU00023"/>
    </source>
</evidence>
<dbReference type="SUPFAM" id="SSF48403">
    <property type="entry name" value="Ankyrin repeat"/>
    <property type="match status" value="1"/>
</dbReference>
<evidence type="ECO:0000256" key="2">
    <source>
        <dbReference type="ARBA" id="ARBA00023043"/>
    </source>
</evidence>
<evidence type="ECO:0000256" key="1">
    <source>
        <dbReference type="ARBA" id="ARBA00022737"/>
    </source>
</evidence>
<evidence type="ECO:0000313" key="6">
    <source>
        <dbReference type="Proteomes" id="UP000800092"/>
    </source>
</evidence>
<reference evidence="5" key="1">
    <citation type="journal article" date="2020" name="Stud. Mycol.">
        <title>101 Dothideomycetes genomes: a test case for predicting lifestyles and emergence of pathogens.</title>
        <authorList>
            <person name="Haridas S."/>
            <person name="Albert R."/>
            <person name="Binder M."/>
            <person name="Bloem J."/>
            <person name="Labutti K."/>
            <person name="Salamov A."/>
            <person name="Andreopoulos B."/>
            <person name="Baker S."/>
            <person name="Barry K."/>
            <person name="Bills G."/>
            <person name="Bluhm B."/>
            <person name="Cannon C."/>
            <person name="Castanera R."/>
            <person name="Culley D."/>
            <person name="Daum C."/>
            <person name="Ezra D."/>
            <person name="Gonzalez J."/>
            <person name="Henrissat B."/>
            <person name="Kuo A."/>
            <person name="Liang C."/>
            <person name="Lipzen A."/>
            <person name="Lutzoni F."/>
            <person name="Magnuson J."/>
            <person name="Mondo S."/>
            <person name="Nolan M."/>
            <person name="Ohm R."/>
            <person name="Pangilinan J."/>
            <person name="Park H.-J."/>
            <person name="Ramirez L."/>
            <person name="Alfaro M."/>
            <person name="Sun H."/>
            <person name="Tritt A."/>
            <person name="Yoshinaga Y."/>
            <person name="Zwiers L.-H."/>
            <person name="Turgeon B."/>
            <person name="Goodwin S."/>
            <person name="Spatafora J."/>
            <person name="Crous P."/>
            <person name="Grigoriev I."/>
        </authorList>
    </citation>
    <scope>NUCLEOTIDE SEQUENCE</scope>
    <source>
        <strain evidence="5">Tuck. ex Michener</strain>
    </source>
</reference>
<feature type="region of interest" description="Disordered" evidence="4">
    <location>
        <begin position="228"/>
        <end position="250"/>
    </location>
</feature>